<dbReference type="Proteomes" id="UP000004263">
    <property type="component" value="Unassembled WGS sequence"/>
</dbReference>
<keyword evidence="3" id="KW-1185">Reference proteome</keyword>
<evidence type="ECO:0000256" key="1">
    <source>
        <dbReference type="SAM" id="SignalP"/>
    </source>
</evidence>
<dbReference type="HOGENOM" id="CLU_2191853_0_0_6"/>
<keyword evidence="1" id="KW-0732">Signal</keyword>
<evidence type="ECO:0000313" key="2">
    <source>
        <dbReference type="EMBL" id="EAT10867.1"/>
    </source>
</evidence>
<name>Q1MY29_9GAMM</name>
<reference evidence="2 3" key="1">
    <citation type="submission" date="2006-03" db="EMBL/GenBank/DDBJ databases">
        <authorList>
            <person name="Pinhassi J."/>
            <person name="Pedros-Alio C."/>
            <person name="Ferriera S."/>
            <person name="Johnson J."/>
            <person name="Kravitz S."/>
            <person name="Halpern A."/>
            <person name="Remington K."/>
            <person name="Beeson K."/>
            <person name="Tran B."/>
            <person name="Rogers Y.-H."/>
            <person name="Friedman R."/>
            <person name="Venter J.C."/>
        </authorList>
    </citation>
    <scope>NUCLEOTIDE SEQUENCE [LARGE SCALE GENOMIC DNA]</scope>
    <source>
        <strain evidence="2 3">RED65</strain>
    </source>
</reference>
<dbReference type="RefSeq" id="WP_007019358.1">
    <property type="nucleotide sequence ID" value="NZ_CH724124.1"/>
</dbReference>
<protein>
    <submittedName>
        <fullName evidence="2">Uncharacterized protein</fullName>
    </submittedName>
</protein>
<dbReference type="AlphaFoldDB" id="Q1MY29"/>
<organism evidence="2 3">
    <name type="scientific">Bermanella marisrubri</name>
    <dbReference type="NCBI Taxonomy" id="207949"/>
    <lineage>
        <taxon>Bacteria</taxon>
        <taxon>Pseudomonadati</taxon>
        <taxon>Pseudomonadota</taxon>
        <taxon>Gammaproteobacteria</taxon>
        <taxon>Oceanospirillales</taxon>
        <taxon>Oceanospirillaceae</taxon>
        <taxon>Bermanella</taxon>
    </lineage>
</organism>
<feature type="chain" id="PRO_5004194730" evidence="1">
    <location>
        <begin position="19"/>
        <end position="108"/>
    </location>
</feature>
<feature type="signal peptide" evidence="1">
    <location>
        <begin position="1"/>
        <end position="18"/>
    </location>
</feature>
<proteinExistence type="predicted"/>
<dbReference type="STRING" id="207949.RED65_01973"/>
<accession>Q1MY29</accession>
<evidence type="ECO:0000313" key="3">
    <source>
        <dbReference type="Proteomes" id="UP000004263"/>
    </source>
</evidence>
<sequence length="108" mass="11921">MKLILLSFGLIFSVFAFAYKGTYSTDTIPGCDFEKGEPLKNIFDFKARDARGVVSILKQETSRLESVAEKFGYNAIVGFQEDIYADSNLKSGVISLRGVGVYATCDKK</sequence>
<gene>
    <name evidence="2" type="ORF">RED65_01973</name>
</gene>
<comment type="caution">
    <text evidence="2">The sequence shown here is derived from an EMBL/GenBank/DDBJ whole genome shotgun (WGS) entry which is preliminary data.</text>
</comment>
<dbReference type="EMBL" id="AAQH01000030">
    <property type="protein sequence ID" value="EAT10867.1"/>
    <property type="molecule type" value="Genomic_DNA"/>
</dbReference>